<dbReference type="InterPro" id="IPR012336">
    <property type="entry name" value="Thioredoxin-like_fold"/>
</dbReference>
<dbReference type="Pfam" id="PF13462">
    <property type="entry name" value="Thioredoxin_4"/>
    <property type="match status" value="1"/>
</dbReference>
<feature type="signal peptide" evidence="2">
    <location>
        <begin position="1"/>
        <end position="26"/>
    </location>
</feature>
<gene>
    <name evidence="4" type="ORF">BFJ72_g14932</name>
</gene>
<dbReference type="Gene3D" id="3.40.30.10">
    <property type="entry name" value="Glutaredoxin"/>
    <property type="match status" value="1"/>
</dbReference>
<dbReference type="InterPro" id="IPR036249">
    <property type="entry name" value="Thioredoxin-like_sf"/>
</dbReference>
<feature type="domain" description="Thioredoxin-like fold" evidence="3">
    <location>
        <begin position="63"/>
        <end position="206"/>
    </location>
</feature>
<keyword evidence="2" id="KW-0732">Signal</keyword>
<dbReference type="EMBL" id="MRDB01000142">
    <property type="protein sequence ID" value="RKL20962.1"/>
    <property type="molecule type" value="Genomic_DNA"/>
</dbReference>
<reference evidence="4 5" key="1">
    <citation type="journal article" date="2018" name="Sci. Rep.">
        <title>Characterisation of pathogen-specific regions and novel effector candidates in Fusarium oxysporum f. sp. cepae.</title>
        <authorList>
            <person name="Armitage A.D."/>
            <person name="Taylor A."/>
            <person name="Sobczyk M.K."/>
            <person name="Baxter L."/>
            <person name="Greenfield B.P."/>
            <person name="Bates H.J."/>
            <person name="Wilson F."/>
            <person name="Jackson A.C."/>
            <person name="Ott S."/>
            <person name="Harrison R.J."/>
            <person name="Clarkson J.P."/>
        </authorList>
    </citation>
    <scope>NUCLEOTIDE SEQUENCE [LARGE SCALE GENOMIC DNA]</scope>
    <source>
        <strain evidence="4 5">Fp_A8</strain>
    </source>
</reference>
<dbReference type="SUPFAM" id="SSF52833">
    <property type="entry name" value="Thioredoxin-like"/>
    <property type="match status" value="1"/>
</dbReference>
<dbReference type="CDD" id="cd02972">
    <property type="entry name" value="DsbA_family"/>
    <property type="match status" value="1"/>
</dbReference>
<name>A0A420RVB9_GIBIN</name>
<evidence type="ECO:0000313" key="4">
    <source>
        <dbReference type="EMBL" id="RKL20962.1"/>
    </source>
</evidence>
<evidence type="ECO:0000259" key="3">
    <source>
        <dbReference type="Pfam" id="PF13462"/>
    </source>
</evidence>
<organism evidence="4 5">
    <name type="scientific">Gibberella intermedia</name>
    <name type="common">Bulb rot disease fungus</name>
    <name type="synonym">Fusarium proliferatum</name>
    <dbReference type="NCBI Taxonomy" id="948311"/>
    <lineage>
        <taxon>Eukaryota</taxon>
        <taxon>Fungi</taxon>
        <taxon>Dikarya</taxon>
        <taxon>Ascomycota</taxon>
        <taxon>Pezizomycotina</taxon>
        <taxon>Sordariomycetes</taxon>
        <taxon>Hypocreomycetidae</taxon>
        <taxon>Hypocreales</taxon>
        <taxon>Nectriaceae</taxon>
        <taxon>Fusarium</taxon>
        <taxon>Fusarium fujikuroi species complex</taxon>
    </lineage>
</organism>
<accession>A0A420RVB9</accession>
<protein>
    <recommendedName>
        <fullName evidence="3">Thioredoxin-like fold domain-containing protein</fullName>
    </recommendedName>
</protein>
<dbReference type="AlphaFoldDB" id="A0A420RVB9"/>
<dbReference type="Proteomes" id="UP000283569">
    <property type="component" value="Unassembled WGS sequence"/>
</dbReference>
<evidence type="ECO:0000256" key="2">
    <source>
        <dbReference type="SAM" id="SignalP"/>
    </source>
</evidence>
<feature type="chain" id="PRO_5019114579" description="Thioredoxin-like fold domain-containing protein" evidence="2">
    <location>
        <begin position="27"/>
        <end position="251"/>
    </location>
</feature>
<proteinExistence type="predicted"/>
<evidence type="ECO:0000313" key="5">
    <source>
        <dbReference type="Proteomes" id="UP000283569"/>
    </source>
</evidence>
<sequence>MQVARFIPSRSVALVAVLLVVALIAAAWLGTQPQAPIAKDASTSAEFNPTPTPAPTSTAGPPWRYGRDDARFTVVEYADLECPFCRAYFAVLKQWIDAHPEVNWQWHHLPLTTHEPAATANARLVECVGEAGGRAAFWQAVEWVYAHTRGDGQGLPEDLGYPGITQAAQQCLDSDHPDALIRAQSASAAQEGIKVTPTLRLQDRQSGKTLVLHGPVEGDALLSTIDLLAAGGTTETASKEMPAESLGDMPR</sequence>
<evidence type="ECO:0000256" key="1">
    <source>
        <dbReference type="SAM" id="MobiDB-lite"/>
    </source>
</evidence>
<feature type="region of interest" description="Disordered" evidence="1">
    <location>
        <begin position="40"/>
        <end position="62"/>
    </location>
</feature>
<comment type="caution">
    <text evidence="4">The sequence shown here is derived from an EMBL/GenBank/DDBJ whole genome shotgun (WGS) entry which is preliminary data.</text>
</comment>